<dbReference type="PROSITE" id="PS00677">
    <property type="entry name" value="DAO"/>
    <property type="match status" value="1"/>
</dbReference>
<protein>
    <submittedName>
        <fullName evidence="8">D-amino acid oxidase</fullName>
    </submittedName>
</protein>
<dbReference type="SUPFAM" id="SSF54373">
    <property type="entry name" value="FAD-linked reductases, C-terminal domain"/>
    <property type="match status" value="1"/>
</dbReference>
<dbReference type="PANTHER" id="PTHR11530">
    <property type="entry name" value="D-AMINO ACID OXIDASE"/>
    <property type="match status" value="1"/>
</dbReference>
<feature type="binding site" evidence="6">
    <location>
        <position position="199"/>
    </location>
    <ligand>
        <name>FAD</name>
        <dbReference type="ChEBI" id="CHEBI:57692"/>
    </ligand>
</feature>
<evidence type="ECO:0000256" key="4">
    <source>
        <dbReference type="ARBA" id="ARBA00022827"/>
    </source>
</evidence>
<evidence type="ECO:0000313" key="9">
    <source>
        <dbReference type="Proteomes" id="UP001337655"/>
    </source>
</evidence>
<dbReference type="SUPFAM" id="SSF51971">
    <property type="entry name" value="Nucleotide-binding domain"/>
    <property type="match status" value="1"/>
</dbReference>
<dbReference type="InterPro" id="IPR006076">
    <property type="entry name" value="FAD-dep_OxRdtase"/>
</dbReference>
<dbReference type="Gene3D" id="3.30.9.10">
    <property type="entry name" value="D-Amino Acid Oxidase, subunit A, domain 2"/>
    <property type="match status" value="1"/>
</dbReference>
<keyword evidence="3" id="KW-0285">Flavoprotein</keyword>
<dbReference type="GeneID" id="89927053"/>
<keyword evidence="5" id="KW-0560">Oxidoreductase</keyword>
<evidence type="ECO:0000313" key="8">
    <source>
        <dbReference type="EMBL" id="KAK5169734.1"/>
    </source>
</evidence>
<keyword evidence="4 6" id="KW-0274">FAD</keyword>
<dbReference type="Gene3D" id="3.40.50.720">
    <property type="entry name" value="NAD(P)-binding Rossmann-like Domain"/>
    <property type="match status" value="1"/>
</dbReference>
<dbReference type="RefSeq" id="XP_064659080.1">
    <property type="nucleotide sequence ID" value="XM_064802955.1"/>
</dbReference>
<evidence type="ECO:0000256" key="6">
    <source>
        <dbReference type="PIRSR" id="PIRSR000189-1"/>
    </source>
</evidence>
<evidence type="ECO:0000256" key="1">
    <source>
        <dbReference type="ARBA" id="ARBA00001974"/>
    </source>
</evidence>
<dbReference type="AlphaFoldDB" id="A0AAV9PCQ3"/>
<comment type="caution">
    <text evidence="8">The sequence shown here is derived from an EMBL/GenBank/DDBJ whole genome shotgun (WGS) entry which is preliminary data.</text>
</comment>
<name>A0AAV9PCQ3_9PEZI</name>
<feature type="binding site" evidence="6">
    <location>
        <position position="341"/>
    </location>
    <ligand>
        <name>D-dopa</name>
        <dbReference type="ChEBI" id="CHEBI:149689"/>
    </ligand>
</feature>
<dbReference type="EMBL" id="JAVRRT010000008">
    <property type="protein sequence ID" value="KAK5169734.1"/>
    <property type="molecule type" value="Genomic_DNA"/>
</dbReference>
<dbReference type="InterPro" id="IPR023209">
    <property type="entry name" value="DAO"/>
</dbReference>
<organism evidence="8 9">
    <name type="scientific">Saxophila tyrrhenica</name>
    <dbReference type="NCBI Taxonomy" id="1690608"/>
    <lineage>
        <taxon>Eukaryota</taxon>
        <taxon>Fungi</taxon>
        <taxon>Dikarya</taxon>
        <taxon>Ascomycota</taxon>
        <taxon>Pezizomycotina</taxon>
        <taxon>Dothideomycetes</taxon>
        <taxon>Dothideomycetidae</taxon>
        <taxon>Mycosphaerellales</taxon>
        <taxon>Extremaceae</taxon>
        <taxon>Saxophila</taxon>
    </lineage>
</organism>
<evidence type="ECO:0000256" key="2">
    <source>
        <dbReference type="ARBA" id="ARBA00006730"/>
    </source>
</evidence>
<accession>A0AAV9PCQ3</accession>
<dbReference type="GO" id="GO:0005737">
    <property type="term" value="C:cytoplasm"/>
    <property type="evidence" value="ECO:0007669"/>
    <property type="project" value="TreeGrafter"/>
</dbReference>
<dbReference type="InterPro" id="IPR006181">
    <property type="entry name" value="D-amino_acid_oxidase_CS"/>
</dbReference>
<reference evidence="8 9" key="1">
    <citation type="submission" date="2023-08" db="EMBL/GenBank/DDBJ databases">
        <title>Black Yeasts Isolated from many extreme environments.</title>
        <authorList>
            <person name="Coleine C."/>
            <person name="Stajich J.E."/>
            <person name="Selbmann L."/>
        </authorList>
    </citation>
    <scope>NUCLEOTIDE SEQUENCE [LARGE SCALE GENOMIC DNA]</scope>
    <source>
        <strain evidence="8 9">CCFEE 5935</strain>
    </source>
</reference>
<feature type="binding site" evidence="6">
    <location>
        <position position="309"/>
    </location>
    <ligand>
        <name>D-dopa</name>
        <dbReference type="ChEBI" id="CHEBI:149689"/>
    </ligand>
</feature>
<feature type="domain" description="FAD dependent oxidoreductase" evidence="7">
    <location>
        <begin position="6"/>
        <end position="355"/>
    </location>
</feature>
<gene>
    <name evidence="8" type="primary">DAO1_1</name>
    <name evidence="8" type="ORF">LTR77_005712</name>
</gene>
<dbReference type="GO" id="GO:0019478">
    <property type="term" value="P:D-amino acid catabolic process"/>
    <property type="evidence" value="ECO:0007669"/>
    <property type="project" value="TreeGrafter"/>
</dbReference>
<comment type="similarity">
    <text evidence="2">Belongs to the DAMOX/DASOX family.</text>
</comment>
<evidence type="ECO:0000256" key="3">
    <source>
        <dbReference type="ARBA" id="ARBA00022630"/>
    </source>
</evidence>
<proteinExistence type="inferred from homology"/>
<sequence>MQQKNVVVLGAGVSGLTTALLLCKTRKYSITIIAKHMPGDYDIEYASPWAGADFVPPHVGMGVSMKEPLELATWPELERLAREQPEAGIHLQESIFYRRTKDRDNEKGKYVEDLMRDDNPFRRMLPNFRILHRNKLPQGMDAAVSYTSVCINTSLYLPWLASQCLKAGVVMKRGILNHISDAAALHHSSSPAELVVNCTGLSSLRLGGVEDLTLYPSRGQTAIVRNEPGVIMASTGTDEETESTYIMDRAAGGGCVLGGCSVKNSWDSQPDPNLAIRIMKRAVELCPSLVPPGQGIEALSVVRHAVGLRPMRKDGIRIEKETVRHPDRRPVTVVHNYGHGGAGYQTSYGAAKKAVALVEDRWTTQARL</sequence>
<dbReference type="PANTHER" id="PTHR11530:SF16">
    <property type="entry name" value="D-AMINO ACID OXIDASE (AFU_ORTHOLOGUE AFUA_5G11290)"/>
    <property type="match status" value="1"/>
</dbReference>
<comment type="cofactor">
    <cofactor evidence="1 6">
        <name>FAD</name>
        <dbReference type="ChEBI" id="CHEBI:57692"/>
    </cofactor>
</comment>
<dbReference type="Proteomes" id="UP001337655">
    <property type="component" value="Unassembled WGS sequence"/>
</dbReference>
<evidence type="ECO:0000259" key="7">
    <source>
        <dbReference type="Pfam" id="PF01266"/>
    </source>
</evidence>
<dbReference type="PIRSF" id="PIRSF000189">
    <property type="entry name" value="D-aa_oxidase"/>
    <property type="match status" value="1"/>
</dbReference>
<feature type="binding site" evidence="6">
    <location>
        <position position="245"/>
    </location>
    <ligand>
        <name>D-dopa</name>
        <dbReference type="ChEBI" id="CHEBI:149689"/>
    </ligand>
</feature>
<dbReference type="GO" id="GO:0003884">
    <property type="term" value="F:D-amino-acid oxidase activity"/>
    <property type="evidence" value="ECO:0007669"/>
    <property type="project" value="InterPro"/>
</dbReference>
<dbReference type="Pfam" id="PF01266">
    <property type="entry name" value="DAO"/>
    <property type="match status" value="1"/>
</dbReference>
<keyword evidence="9" id="KW-1185">Reference proteome</keyword>
<evidence type="ECO:0000256" key="5">
    <source>
        <dbReference type="ARBA" id="ARBA00023002"/>
    </source>
</evidence>
<dbReference type="GO" id="GO:0071949">
    <property type="term" value="F:FAD binding"/>
    <property type="evidence" value="ECO:0007669"/>
    <property type="project" value="InterPro"/>
</dbReference>